<evidence type="ECO:0000259" key="1">
    <source>
        <dbReference type="Pfam" id="PF13358"/>
    </source>
</evidence>
<dbReference type="KEGG" id="xdo:XDD1_1008"/>
<dbReference type="HOGENOM" id="CLU_069627_0_0_6"/>
<organism evidence="2 3">
    <name type="scientific">Xenorhabdus doucetiae</name>
    <dbReference type="NCBI Taxonomy" id="351671"/>
    <lineage>
        <taxon>Bacteria</taxon>
        <taxon>Pseudomonadati</taxon>
        <taxon>Pseudomonadota</taxon>
        <taxon>Gammaproteobacteria</taxon>
        <taxon>Enterobacterales</taxon>
        <taxon>Morganellaceae</taxon>
        <taxon>Xenorhabdus</taxon>
    </lineage>
</organism>
<name>A0A068QQ16_9GAMM</name>
<evidence type="ECO:0000313" key="3">
    <source>
        <dbReference type="Proteomes" id="UP000032721"/>
    </source>
</evidence>
<dbReference type="SUPFAM" id="SSF53098">
    <property type="entry name" value="Ribonuclease H-like"/>
    <property type="match status" value="1"/>
</dbReference>
<dbReference type="NCBIfam" id="NF033545">
    <property type="entry name" value="transpos_IS630"/>
    <property type="match status" value="1"/>
</dbReference>
<dbReference type="EMBL" id="FO704550">
    <property type="protein sequence ID" value="CDG16711.1"/>
    <property type="molecule type" value="Genomic_DNA"/>
</dbReference>
<dbReference type="STRING" id="351671.XDD1_1008"/>
<proteinExistence type="predicted"/>
<dbReference type="InterPro" id="IPR038717">
    <property type="entry name" value="Tc1-like_DDE_dom"/>
</dbReference>
<dbReference type="InterPro" id="IPR012337">
    <property type="entry name" value="RNaseH-like_sf"/>
</dbReference>
<dbReference type="InterPro" id="IPR047655">
    <property type="entry name" value="Transpos_IS630-like"/>
</dbReference>
<protein>
    <submittedName>
        <fullName evidence="2">Transposase, IS630 family</fullName>
    </submittedName>
</protein>
<accession>A0A068QQ16</accession>
<dbReference type="GO" id="GO:0003676">
    <property type="term" value="F:nucleic acid binding"/>
    <property type="evidence" value="ECO:0007669"/>
    <property type="project" value="InterPro"/>
</dbReference>
<dbReference type="RefSeq" id="WP_045969127.1">
    <property type="nucleotide sequence ID" value="NZ_CAWMED010000001.1"/>
</dbReference>
<dbReference type="InterPro" id="IPR009057">
    <property type="entry name" value="Homeodomain-like_sf"/>
</dbReference>
<sequence length="347" mass="40793">MLILPPTSRNERRQMKKVVQKTTDKNYAHRIMGILWLCQGEPVSQVADKLCCAESSVWRWIKRFRELGWMGLLSLPAGRHTRWHLTPLWPFLSYLLEHSPQQFGYLGSRWSLAFFVFLIKRLLNITLSMSKLYRYFRQQGIVWRKGAPTVKLPDPEYEEKMARITEALSRASEKHPVVYEDEVDIHLNPKIGAGWYFKGQQKRINTPGKNQKYYVAGCLDVRTNKIVFTGYMKKSAQLFINTLEELKRQYRHAETLTVILDNYIIHKSKSVKAWLRQNPSVTLLFLPVYSPWLNKIERLWQSLHETVTRNHGCQFMWQLIKNVKIFLKTASGKKTLKGIRNIRVSAL</sequence>
<reference evidence="2 3" key="1">
    <citation type="submission" date="2013-07" db="EMBL/GenBank/DDBJ databases">
        <authorList>
            <person name="Genoscope - CEA"/>
        </authorList>
    </citation>
    <scope>NUCLEOTIDE SEQUENCE [LARGE SCALE GENOMIC DNA]</scope>
    <source>
        <strain evidence="3">FRM16 / DSM 17909</strain>
    </source>
</reference>
<dbReference type="AlphaFoldDB" id="A0A068QQ16"/>
<dbReference type="Pfam" id="PF13358">
    <property type="entry name" value="DDE_3"/>
    <property type="match status" value="1"/>
</dbReference>
<dbReference type="Proteomes" id="UP000032721">
    <property type="component" value="Chromosome"/>
</dbReference>
<evidence type="ECO:0000313" key="2">
    <source>
        <dbReference type="EMBL" id="CDG16711.1"/>
    </source>
</evidence>
<feature type="domain" description="Tc1-like transposase DDE" evidence="1">
    <location>
        <begin position="176"/>
        <end position="311"/>
    </location>
</feature>
<dbReference type="SUPFAM" id="SSF46689">
    <property type="entry name" value="Homeodomain-like"/>
    <property type="match status" value="1"/>
</dbReference>
<dbReference type="Pfam" id="PF13551">
    <property type="entry name" value="HTH_29"/>
    <property type="match status" value="1"/>
</dbReference>
<dbReference type="InterPro" id="IPR036397">
    <property type="entry name" value="RNaseH_sf"/>
</dbReference>
<dbReference type="Gene3D" id="3.30.420.10">
    <property type="entry name" value="Ribonuclease H-like superfamily/Ribonuclease H"/>
    <property type="match status" value="1"/>
</dbReference>
<gene>
    <name evidence="2" type="ORF">XDD1_1008</name>
</gene>